<reference evidence="5" key="2">
    <citation type="submission" date="2019-06" db="EMBL/GenBank/DDBJ databases">
        <title>Genomics analysis of Aphanomyces spp. identifies a new class of oomycete effector associated with host adaptation.</title>
        <authorList>
            <person name="Gaulin E."/>
        </authorList>
    </citation>
    <scope>NUCLEOTIDE SEQUENCE</scope>
    <source>
        <strain evidence="5">CBS 578.67</strain>
    </source>
</reference>
<name>A0A485KFL5_9STRA</name>
<reference evidence="6 7" key="1">
    <citation type="submission" date="2019-03" db="EMBL/GenBank/DDBJ databases">
        <authorList>
            <person name="Gaulin E."/>
            <person name="Dumas B."/>
        </authorList>
    </citation>
    <scope>NUCLEOTIDE SEQUENCE [LARGE SCALE GENOMIC DNA]</scope>
    <source>
        <strain evidence="6">CBS 568.67</strain>
    </source>
</reference>
<dbReference type="EMBL" id="VJMH01002082">
    <property type="protein sequence ID" value="KAF0710151.1"/>
    <property type="molecule type" value="Genomic_DNA"/>
</dbReference>
<dbReference type="GO" id="GO:0003723">
    <property type="term" value="F:RNA binding"/>
    <property type="evidence" value="ECO:0007669"/>
    <property type="project" value="UniProtKB-UniRule"/>
</dbReference>
<keyword evidence="1" id="KW-0677">Repeat</keyword>
<dbReference type="PANTHER" id="PTHR23236">
    <property type="entry name" value="EUKARYOTIC TRANSLATION INITIATION FACTOR 4B/4H"/>
    <property type="match status" value="1"/>
</dbReference>
<gene>
    <name evidence="6" type="primary">Aste57867_5602</name>
    <name evidence="5" type="ORF">As57867_005589</name>
    <name evidence="6" type="ORF">ASTE57867_5602</name>
</gene>
<dbReference type="AlphaFoldDB" id="A0A485KFL5"/>
<evidence type="ECO:0000313" key="6">
    <source>
        <dbReference type="EMBL" id="VFT82648.1"/>
    </source>
</evidence>
<dbReference type="Proteomes" id="UP000332933">
    <property type="component" value="Unassembled WGS sequence"/>
</dbReference>
<dbReference type="EMBL" id="CAADRA010002084">
    <property type="protein sequence ID" value="VFT82648.1"/>
    <property type="molecule type" value="Genomic_DNA"/>
</dbReference>
<dbReference type="InterPro" id="IPR035979">
    <property type="entry name" value="RBD_domain_sf"/>
</dbReference>
<evidence type="ECO:0000313" key="7">
    <source>
        <dbReference type="Proteomes" id="UP000332933"/>
    </source>
</evidence>
<evidence type="ECO:0000256" key="1">
    <source>
        <dbReference type="ARBA" id="ARBA00022737"/>
    </source>
</evidence>
<feature type="domain" description="RRM" evidence="4">
    <location>
        <begin position="158"/>
        <end position="235"/>
    </location>
</feature>
<dbReference type="CDD" id="cd00590">
    <property type="entry name" value="RRM_SF"/>
    <property type="match status" value="1"/>
</dbReference>
<dbReference type="PANTHER" id="PTHR23236:SF119">
    <property type="entry name" value="NUCLEAR RNA-BINDING PROTEIN SART-3"/>
    <property type="match status" value="1"/>
</dbReference>
<feature type="domain" description="RRM" evidence="4">
    <location>
        <begin position="64"/>
        <end position="140"/>
    </location>
</feature>
<dbReference type="SUPFAM" id="SSF54928">
    <property type="entry name" value="RNA-binding domain, RBD"/>
    <property type="match status" value="3"/>
</dbReference>
<accession>A0A485KFL5</accession>
<evidence type="ECO:0000256" key="2">
    <source>
        <dbReference type="ARBA" id="ARBA00022884"/>
    </source>
</evidence>
<dbReference type="Pfam" id="PF00076">
    <property type="entry name" value="RRM_1"/>
    <property type="match status" value="3"/>
</dbReference>
<dbReference type="SMART" id="SM00360">
    <property type="entry name" value="RRM"/>
    <property type="match status" value="3"/>
</dbReference>
<proteinExistence type="predicted"/>
<evidence type="ECO:0000259" key="4">
    <source>
        <dbReference type="PROSITE" id="PS50102"/>
    </source>
</evidence>
<evidence type="ECO:0000256" key="3">
    <source>
        <dbReference type="PROSITE-ProRule" id="PRU00176"/>
    </source>
</evidence>
<keyword evidence="2 3" id="KW-0694">RNA-binding</keyword>
<dbReference type="InterPro" id="IPR012677">
    <property type="entry name" value="Nucleotide-bd_a/b_plait_sf"/>
</dbReference>
<feature type="domain" description="RRM" evidence="4">
    <location>
        <begin position="251"/>
        <end position="328"/>
    </location>
</feature>
<dbReference type="OrthoDB" id="439808at2759"/>
<dbReference type="Gene3D" id="3.30.70.330">
    <property type="match status" value="3"/>
</dbReference>
<protein>
    <submittedName>
        <fullName evidence="6">Aste57867_5602 protein</fullName>
    </submittedName>
</protein>
<evidence type="ECO:0000313" key="5">
    <source>
        <dbReference type="EMBL" id="KAF0710151.1"/>
    </source>
</evidence>
<dbReference type="PROSITE" id="PS50102">
    <property type="entry name" value="RRM"/>
    <property type="match status" value="3"/>
</dbReference>
<sequence length="336" mass="36098">MFRQLVRLVPALAGGALMRLPASAARRPIAATMVAMPMHSLPASCMARLFSADASSSVDEAAISRIWIGGLPYSTTKEEVEERFASYGAITDMSFPTRADGSPNGTCVITFAAPASATAALGMNESVFGTRWIRVNLLKQESRHAPSLELRKNVDGVTKVFFGNVPYSISETDIEEVFSSCGDVAFVNIVRDNQTHVSRGYGFVDFKDADSASAAVGLSGTFVGGRSMSVNYAKPTVRPLPIEERGTRAPRKVFVANLPSDIEEETLQAMFEHCGTIEHINVAFDKVTGTPRGFAHIEFASAAGARSALALKGADIEGKEIHVDLAIDKRRVPRVN</sequence>
<dbReference type="InterPro" id="IPR000504">
    <property type="entry name" value="RRM_dom"/>
</dbReference>
<organism evidence="6 7">
    <name type="scientific">Aphanomyces stellatus</name>
    <dbReference type="NCBI Taxonomy" id="120398"/>
    <lineage>
        <taxon>Eukaryota</taxon>
        <taxon>Sar</taxon>
        <taxon>Stramenopiles</taxon>
        <taxon>Oomycota</taxon>
        <taxon>Saprolegniomycetes</taxon>
        <taxon>Saprolegniales</taxon>
        <taxon>Verrucalvaceae</taxon>
        <taxon>Aphanomyces</taxon>
    </lineage>
</organism>
<keyword evidence="7" id="KW-1185">Reference proteome</keyword>